<keyword evidence="7" id="KW-0807">Transducer</keyword>
<evidence type="ECO:0000256" key="6">
    <source>
        <dbReference type="ARBA" id="ARBA00023170"/>
    </source>
</evidence>
<accession>A0A7I8WA39</accession>
<sequence length="431" mass="48616">MWNGTSKEAHENFGSFKNIFYLIFGICAGSTNVIGFLGNACFIQYFYRSNHLKMPSKLLFLSYTASQVIFALVNGLPLTLSSIYKRSILRGFLCKFQAFLSSSSLTAGITTLSIIAYDDYSSIWKEGAYLGTSTFLLFFVWLWSIVWYLLPFLGWGTYILQNHQLYCSLDYLSEDFTNTSYVFTSFSITILLPCLATIYLYAKAAFSATKERRTKIGLLNYIFIILSWTPFWILSLGQFVGSKDKRHIGIIIKQGVFLLSNSWTIYNPIICTVFRDSLERRVTINSSSTPLSPIRTDSVMSMGTEASSIGSSLPQSNISPNPQVKSTIKVTSKPKVESNDKPHLDKCESQVDATVPKSEGTRLGRKIARMYSSRTEQRLRKVFRQSNKTREKVASDPVLAAVVEKINDSQQGNVEKPQEGDKEEKEVEDTL</sequence>
<dbReference type="InterPro" id="IPR000276">
    <property type="entry name" value="GPCR_Rhodpsn"/>
</dbReference>
<evidence type="ECO:0000256" key="4">
    <source>
        <dbReference type="ARBA" id="ARBA00023040"/>
    </source>
</evidence>
<keyword evidence="4" id="KW-0297">G-protein coupled receptor</keyword>
<feature type="compositionally biased region" description="Basic and acidic residues" evidence="8">
    <location>
        <begin position="416"/>
        <end position="425"/>
    </location>
</feature>
<feature type="transmembrane region" description="Helical" evidence="9">
    <location>
        <begin position="96"/>
        <end position="117"/>
    </location>
</feature>
<keyword evidence="3 9" id="KW-1133">Transmembrane helix</keyword>
<evidence type="ECO:0000256" key="1">
    <source>
        <dbReference type="ARBA" id="ARBA00004141"/>
    </source>
</evidence>
<evidence type="ECO:0000256" key="3">
    <source>
        <dbReference type="ARBA" id="ARBA00022989"/>
    </source>
</evidence>
<dbReference type="InterPro" id="IPR050125">
    <property type="entry name" value="GPCR_opsins"/>
</dbReference>
<dbReference type="GO" id="GO:0016020">
    <property type="term" value="C:membrane"/>
    <property type="evidence" value="ECO:0007669"/>
    <property type="project" value="UniProtKB-SubCell"/>
</dbReference>
<name>A0A7I8WA39_9ANNE</name>
<feature type="transmembrane region" description="Helical" evidence="9">
    <location>
        <begin position="218"/>
        <end position="240"/>
    </location>
</feature>
<reference evidence="11 12" key="1">
    <citation type="submission" date="2020-08" db="EMBL/GenBank/DDBJ databases">
        <authorList>
            <person name="Hejnol A."/>
        </authorList>
    </citation>
    <scope>NUCLEOTIDE SEQUENCE [LARGE SCALE GENOMIC DNA]</scope>
</reference>
<proteinExistence type="predicted"/>
<evidence type="ECO:0000256" key="9">
    <source>
        <dbReference type="SAM" id="Phobius"/>
    </source>
</evidence>
<evidence type="ECO:0000259" key="10">
    <source>
        <dbReference type="PROSITE" id="PS50262"/>
    </source>
</evidence>
<dbReference type="PANTHER" id="PTHR24240">
    <property type="entry name" value="OPSIN"/>
    <property type="match status" value="1"/>
</dbReference>
<dbReference type="AlphaFoldDB" id="A0A7I8WA39"/>
<feature type="region of interest" description="Disordered" evidence="8">
    <location>
        <begin position="404"/>
        <end position="431"/>
    </location>
</feature>
<feature type="domain" description="G-protein coupled receptors family 1 profile" evidence="10">
    <location>
        <begin position="38"/>
        <end position="271"/>
    </location>
</feature>
<keyword evidence="5 9" id="KW-0472">Membrane</keyword>
<feature type="transmembrane region" description="Helical" evidence="9">
    <location>
        <begin position="58"/>
        <end position="76"/>
    </location>
</feature>
<evidence type="ECO:0000256" key="7">
    <source>
        <dbReference type="ARBA" id="ARBA00023224"/>
    </source>
</evidence>
<evidence type="ECO:0000256" key="5">
    <source>
        <dbReference type="ARBA" id="ARBA00023136"/>
    </source>
</evidence>
<keyword evidence="2 9" id="KW-0812">Transmembrane</keyword>
<evidence type="ECO:0000256" key="8">
    <source>
        <dbReference type="SAM" id="MobiDB-lite"/>
    </source>
</evidence>
<feature type="transmembrane region" description="Helical" evidence="9">
    <location>
        <begin position="181"/>
        <end position="206"/>
    </location>
</feature>
<evidence type="ECO:0000313" key="11">
    <source>
        <dbReference type="EMBL" id="CAD5124972.1"/>
    </source>
</evidence>
<feature type="compositionally biased region" description="Polar residues" evidence="8">
    <location>
        <begin position="305"/>
        <end position="330"/>
    </location>
</feature>
<dbReference type="EMBL" id="CAJFCJ010000024">
    <property type="protein sequence ID" value="CAD5124972.1"/>
    <property type="molecule type" value="Genomic_DNA"/>
</dbReference>
<dbReference type="OrthoDB" id="10044919at2759"/>
<keyword evidence="6" id="KW-0675">Receptor</keyword>
<comment type="caution">
    <text evidence="11">The sequence shown here is derived from an EMBL/GenBank/DDBJ whole genome shotgun (WGS) entry which is preliminary data.</text>
</comment>
<dbReference type="SUPFAM" id="SSF81321">
    <property type="entry name" value="Family A G protein-coupled receptor-like"/>
    <property type="match status" value="1"/>
</dbReference>
<dbReference type="Gene3D" id="1.20.1070.10">
    <property type="entry name" value="Rhodopsin 7-helix transmembrane proteins"/>
    <property type="match status" value="1"/>
</dbReference>
<protein>
    <submittedName>
        <fullName evidence="11">DgyrCDS13215</fullName>
    </submittedName>
</protein>
<evidence type="ECO:0000313" key="12">
    <source>
        <dbReference type="Proteomes" id="UP000549394"/>
    </source>
</evidence>
<dbReference type="InterPro" id="IPR017452">
    <property type="entry name" value="GPCR_Rhodpsn_7TM"/>
</dbReference>
<keyword evidence="12" id="KW-1185">Reference proteome</keyword>
<dbReference type="Pfam" id="PF00001">
    <property type="entry name" value="7tm_1"/>
    <property type="match status" value="1"/>
</dbReference>
<feature type="transmembrane region" description="Helical" evidence="9">
    <location>
        <begin position="20"/>
        <end position="46"/>
    </location>
</feature>
<evidence type="ECO:0000256" key="2">
    <source>
        <dbReference type="ARBA" id="ARBA00022692"/>
    </source>
</evidence>
<feature type="region of interest" description="Disordered" evidence="8">
    <location>
        <begin position="305"/>
        <end position="345"/>
    </location>
</feature>
<dbReference type="GO" id="GO:0004930">
    <property type="term" value="F:G protein-coupled receptor activity"/>
    <property type="evidence" value="ECO:0007669"/>
    <property type="project" value="UniProtKB-KW"/>
</dbReference>
<dbReference type="PROSITE" id="PS50262">
    <property type="entry name" value="G_PROTEIN_RECEP_F1_2"/>
    <property type="match status" value="1"/>
</dbReference>
<gene>
    <name evidence="11" type="ORF">DGYR_LOCUS12436</name>
</gene>
<comment type="subcellular location">
    <subcellularLocation>
        <location evidence="1">Membrane</location>
        <topology evidence="1">Multi-pass membrane protein</topology>
    </subcellularLocation>
</comment>
<organism evidence="11 12">
    <name type="scientific">Dimorphilus gyrociliatus</name>
    <dbReference type="NCBI Taxonomy" id="2664684"/>
    <lineage>
        <taxon>Eukaryota</taxon>
        <taxon>Metazoa</taxon>
        <taxon>Spiralia</taxon>
        <taxon>Lophotrochozoa</taxon>
        <taxon>Annelida</taxon>
        <taxon>Polychaeta</taxon>
        <taxon>Polychaeta incertae sedis</taxon>
        <taxon>Dinophilidae</taxon>
        <taxon>Dimorphilus</taxon>
    </lineage>
</organism>
<feature type="compositionally biased region" description="Basic and acidic residues" evidence="8">
    <location>
        <begin position="334"/>
        <end position="345"/>
    </location>
</feature>
<feature type="transmembrane region" description="Helical" evidence="9">
    <location>
        <begin position="129"/>
        <end position="150"/>
    </location>
</feature>
<dbReference type="Proteomes" id="UP000549394">
    <property type="component" value="Unassembled WGS sequence"/>
</dbReference>